<organism evidence="2 3">
    <name type="scientific">Trametes pubescens</name>
    <name type="common">White-rot fungus</name>
    <dbReference type="NCBI Taxonomy" id="154538"/>
    <lineage>
        <taxon>Eukaryota</taxon>
        <taxon>Fungi</taxon>
        <taxon>Dikarya</taxon>
        <taxon>Basidiomycota</taxon>
        <taxon>Agaricomycotina</taxon>
        <taxon>Agaricomycetes</taxon>
        <taxon>Polyporales</taxon>
        <taxon>Polyporaceae</taxon>
        <taxon>Trametes</taxon>
    </lineage>
</organism>
<evidence type="ECO:0000256" key="1">
    <source>
        <dbReference type="SAM" id="SignalP"/>
    </source>
</evidence>
<feature type="signal peptide" evidence="1">
    <location>
        <begin position="1"/>
        <end position="19"/>
    </location>
</feature>
<protein>
    <submittedName>
        <fullName evidence="2">Uncharacterized protein</fullName>
    </submittedName>
</protein>
<dbReference type="EMBL" id="MNAD01001602">
    <property type="protein sequence ID" value="OJT03644.1"/>
    <property type="molecule type" value="Genomic_DNA"/>
</dbReference>
<keyword evidence="3" id="KW-1185">Reference proteome</keyword>
<accession>A0A1M2V7T6</accession>
<sequence length="85" mass="8957">MENQMWGTILASLFGRAAPVMFVVPPAEVGNEDAIEDTAAVTEDVWLGSCGVADEPDATGTLLAAEPDIATEAEFAEFTLLRAND</sequence>
<evidence type="ECO:0000313" key="3">
    <source>
        <dbReference type="Proteomes" id="UP000184267"/>
    </source>
</evidence>
<evidence type="ECO:0000313" key="2">
    <source>
        <dbReference type="EMBL" id="OJT03644.1"/>
    </source>
</evidence>
<name>A0A1M2V7T6_TRAPU</name>
<dbReference type="Proteomes" id="UP000184267">
    <property type="component" value="Unassembled WGS sequence"/>
</dbReference>
<keyword evidence="1" id="KW-0732">Signal</keyword>
<comment type="caution">
    <text evidence="2">The sequence shown here is derived from an EMBL/GenBank/DDBJ whole genome shotgun (WGS) entry which is preliminary data.</text>
</comment>
<feature type="chain" id="PRO_5013381536" evidence="1">
    <location>
        <begin position="20"/>
        <end position="85"/>
    </location>
</feature>
<gene>
    <name evidence="2" type="ORF">TRAPUB_5672</name>
</gene>
<reference evidence="2 3" key="1">
    <citation type="submission" date="2016-10" db="EMBL/GenBank/DDBJ databases">
        <title>Genome sequence of the basidiomycete white-rot fungus Trametes pubescens.</title>
        <authorList>
            <person name="Makela M.R."/>
            <person name="Granchi Z."/>
            <person name="Peng M."/>
            <person name="De Vries R.P."/>
            <person name="Grigoriev I."/>
            <person name="Riley R."/>
            <person name="Hilden K."/>
        </authorList>
    </citation>
    <scope>NUCLEOTIDE SEQUENCE [LARGE SCALE GENOMIC DNA]</scope>
    <source>
        <strain evidence="2 3">FBCC735</strain>
    </source>
</reference>
<proteinExistence type="predicted"/>
<dbReference type="AlphaFoldDB" id="A0A1M2V7T6"/>